<dbReference type="Gene3D" id="2.170.130.10">
    <property type="entry name" value="TonB-dependent receptor, plug domain"/>
    <property type="match status" value="1"/>
</dbReference>
<keyword evidence="4" id="KW-0812">Transmembrane</keyword>
<dbReference type="GO" id="GO:0009279">
    <property type="term" value="C:cell outer membrane"/>
    <property type="evidence" value="ECO:0007669"/>
    <property type="project" value="UniProtKB-SubCell"/>
</dbReference>
<evidence type="ECO:0000256" key="5">
    <source>
        <dbReference type="ARBA" id="ARBA00022729"/>
    </source>
</evidence>
<dbReference type="AlphaFoldDB" id="A0A832G6Z6"/>
<keyword evidence="6" id="KW-0472">Membrane</keyword>
<dbReference type="EMBL" id="DSVI01000010">
    <property type="protein sequence ID" value="HGT48191.1"/>
    <property type="molecule type" value="Genomic_DNA"/>
</dbReference>
<evidence type="ECO:0000256" key="7">
    <source>
        <dbReference type="ARBA" id="ARBA00023237"/>
    </source>
</evidence>
<evidence type="ECO:0000256" key="6">
    <source>
        <dbReference type="ARBA" id="ARBA00023136"/>
    </source>
</evidence>
<keyword evidence="3" id="KW-1134">Transmembrane beta strand</keyword>
<dbReference type="Pfam" id="PF07715">
    <property type="entry name" value="Plug"/>
    <property type="match status" value="1"/>
</dbReference>
<reference evidence="9" key="1">
    <citation type="journal article" date="2020" name="mSystems">
        <title>Genome- and Community-Level Interaction Insights into Carbon Utilization and Element Cycling Functions of Hydrothermarchaeota in Hydrothermal Sediment.</title>
        <authorList>
            <person name="Zhou Z."/>
            <person name="Liu Y."/>
            <person name="Xu W."/>
            <person name="Pan J."/>
            <person name="Luo Z.H."/>
            <person name="Li M."/>
        </authorList>
    </citation>
    <scope>NUCLEOTIDE SEQUENCE [LARGE SCALE GENOMIC DNA]</scope>
    <source>
        <strain evidence="9">SpSt-500</strain>
    </source>
</reference>
<keyword evidence="5" id="KW-0732">Signal</keyword>
<dbReference type="InterPro" id="IPR037066">
    <property type="entry name" value="Plug_dom_sf"/>
</dbReference>
<evidence type="ECO:0000259" key="8">
    <source>
        <dbReference type="Pfam" id="PF07715"/>
    </source>
</evidence>
<evidence type="ECO:0000256" key="1">
    <source>
        <dbReference type="ARBA" id="ARBA00004571"/>
    </source>
</evidence>
<comment type="caution">
    <text evidence="9">The sequence shown here is derived from an EMBL/GenBank/DDBJ whole genome shotgun (WGS) entry which is preliminary data.</text>
</comment>
<evidence type="ECO:0000256" key="2">
    <source>
        <dbReference type="ARBA" id="ARBA00022448"/>
    </source>
</evidence>
<accession>A0A832G6Z6</accession>
<evidence type="ECO:0000256" key="3">
    <source>
        <dbReference type="ARBA" id="ARBA00022452"/>
    </source>
</evidence>
<protein>
    <recommendedName>
        <fullName evidence="8">TonB-dependent receptor plug domain-containing protein</fullName>
    </recommendedName>
</protein>
<gene>
    <name evidence="9" type="ORF">ENS56_09155</name>
</gene>
<keyword evidence="2" id="KW-0813">Transport</keyword>
<dbReference type="PANTHER" id="PTHR30069:SF29">
    <property type="entry name" value="HEMOGLOBIN AND HEMOGLOBIN-HAPTOGLOBIN-BINDING PROTEIN 1-RELATED"/>
    <property type="match status" value="1"/>
</dbReference>
<dbReference type="InterPro" id="IPR012910">
    <property type="entry name" value="Plug_dom"/>
</dbReference>
<proteinExistence type="predicted"/>
<evidence type="ECO:0000313" key="9">
    <source>
        <dbReference type="EMBL" id="HGT48191.1"/>
    </source>
</evidence>
<name>A0A832G6Z6_9BACT</name>
<keyword evidence="7" id="KW-0998">Cell outer membrane</keyword>
<sequence length="647" mass="75197">MKLLLISVLLTFNSFSQNIDSLHFQPIGNDTIKITDSTIVIPIDSVIILNYGSLDNQSTFISRKDIVKSNYRFAGDLLNEYPLTFQRDFGFVGYPNDVLLFGNGSEFVNWMIDGIPSNERIGKSFNLNLVQTEDIDSIEIIPLPRGFLYGSYMFPVSANYITRDFIPPKPYSRIRYIQAPDREASVDVNFHALLSKKLLLSFDISNRIKDSTYRNTEFGLWQIKTKLKYFLSNEINILTTYNYNDYKLGFNGGIDVDSIRKLTDDINSILYDDFLAPIVFPNGEMKTLQHFPKLSILTNFFYWLKSDLNLYYRYSKYDSRSDIQKNNKEDIYGLSFRNKFTVMNFEFNLLFDYEKIKQSIENRDDRILPYADLVYNYDRNIFSIGGIITTKLLQDKLNISFFYKHSAYQDKYYSNFIIGKPIVTQQIFPSDLSNNGTGADVTFKFNDYIRIYVGSSFINNYLSDDSKELLLFQSGLNYQNEFLSANIIYFINEYGSGSTYYPLYLHTYQTGNVDGFGLSIKAKYNFLLFESQSSKYNSRSGDLISMPEFSSRTGLFFNDYLFNNNLDLKAGVVFTFTGKQKYQSLKFGFVEVSPVTRIDLSIAGEIRKAATVYFVLENLLDKKYYITPYYPMPERNFRFGIAWEFLD</sequence>
<evidence type="ECO:0000256" key="4">
    <source>
        <dbReference type="ARBA" id="ARBA00022692"/>
    </source>
</evidence>
<feature type="domain" description="TonB-dependent receptor plug" evidence="8">
    <location>
        <begin position="58"/>
        <end position="151"/>
    </location>
</feature>
<dbReference type="GO" id="GO:0015344">
    <property type="term" value="F:siderophore uptake transmembrane transporter activity"/>
    <property type="evidence" value="ECO:0007669"/>
    <property type="project" value="TreeGrafter"/>
</dbReference>
<dbReference type="InterPro" id="IPR039426">
    <property type="entry name" value="TonB-dep_rcpt-like"/>
</dbReference>
<dbReference type="GO" id="GO:0044718">
    <property type="term" value="P:siderophore transmembrane transport"/>
    <property type="evidence" value="ECO:0007669"/>
    <property type="project" value="TreeGrafter"/>
</dbReference>
<dbReference type="PANTHER" id="PTHR30069">
    <property type="entry name" value="TONB-DEPENDENT OUTER MEMBRANE RECEPTOR"/>
    <property type="match status" value="1"/>
</dbReference>
<dbReference type="SUPFAM" id="SSF56935">
    <property type="entry name" value="Porins"/>
    <property type="match status" value="1"/>
</dbReference>
<comment type="subcellular location">
    <subcellularLocation>
        <location evidence="1">Cell outer membrane</location>
        <topology evidence="1">Multi-pass membrane protein</topology>
    </subcellularLocation>
</comment>
<dbReference type="InterPro" id="IPR036942">
    <property type="entry name" value="Beta-barrel_TonB_sf"/>
</dbReference>
<dbReference type="Gene3D" id="2.40.170.20">
    <property type="entry name" value="TonB-dependent receptor, beta-barrel domain"/>
    <property type="match status" value="1"/>
</dbReference>
<organism evidence="9">
    <name type="scientific">Ignavibacterium album</name>
    <dbReference type="NCBI Taxonomy" id="591197"/>
    <lineage>
        <taxon>Bacteria</taxon>
        <taxon>Pseudomonadati</taxon>
        <taxon>Ignavibacteriota</taxon>
        <taxon>Ignavibacteria</taxon>
        <taxon>Ignavibacteriales</taxon>
        <taxon>Ignavibacteriaceae</taxon>
        <taxon>Ignavibacterium</taxon>
    </lineage>
</organism>